<gene>
    <name evidence="1" type="ORF">ACFY8C_15435</name>
</gene>
<keyword evidence="2" id="KW-1185">Reference proteome</keyword>
<accession>A0ABW6XQG6</accession>
<evidence type="ECO:0000313" key="1">
    <source>
        <dbReference type="EMBL" id="MFF5919718.1"/>
    </source>
</evidence>
<evidence type="ECO:0000313" key="2">
    <source>
        <dbReference type="Proteomes" id="UP001602370"/>
    </source>
</evidence>
<proteinExistence type="predicted"/>
<dbReference type="Proteomes" id="UP001602370">
    <property type="component" value="Unassembled WGS sequence"/>
</dbReference>
<protein>
    <submittedName>
        <fullName evidence="1">Uncharacterized protein</fullName>
    </submittedName>
</protein>
<sequence length="53" mass="5713">MSPIKDHPILRLLFAATRHTETTNPTTAAVVAALRTAALQDRTTHLPPPCTPP</sequence>
<comment type="caution">
    <text evidence="1">The sequence shown here is derived from an EMBL/GenBank/DDBJ whole genome shotgun (WGS) entry which is preliminary data.</text>
</comment>
<dbReference type="RefSeq" id="WP_388307445.1">
    <property type="nucleotide sequence ID" value="NZ_JBIBDZ010000004.1"/>
</dbReference>
<organism evidence="1 2">
    <name type="scientific">Streptomyces flavochromogenes</name>
    <dbReference type="NCBI Taxonomy" id="68199"/>
    <lineage>
        <taxon>Bacteria</taxon>
        <taxon>Bacillati</taxon>
        <taxon>Actinomycetota</taxon>
        <taxon>Actinomycetes</taxon>
        <taxon>Kitasatosporales</taxon>
        <taxon>Streptomycetaceae</taxon>
        <taxon>Streptomyces</taxon>
    </lineage>
</organism>
<reference evidence="1 2" key="1">
    <citation type="submission" date="2024-10" db="EMBL/GenBank/DDBJ databases">
        <title>The Natural Products Discovery Center: Release of the First 8490 Sequenced Strains for Exploring Actinobacteria Biosynthetic Diversity.</title>
        <authorList>
            <person name="Kalkreuter E."/>
            <person name="Kautsar S.A."/>
            <person name="Yang D."/>
            <person name="Bader C.D."/>
            <person name="Teijaro C.N."/>
            <person name="Fluegel L."/>
            <person name="Davis C.M."/>
            <person name="Simpson J.R."/>
            <person name="Lauterbach L."/>
            <person name="Steele A.D."/>
            <person name="Gui C."/>
            <person name="Meng S."/>
            <person name="Li G."/>
            <person name="Viehrig K."/>
            <person name="Ye F."/>
            <person name="Su P."/>
            <person name="Kiefer A.F."/>
            <person name="Nichols A."/>
            <person name="Cepeda A.J."/>
            <person name="Yan W."/>
            <person name="Fan B."/>
            <person name="Jiang Y."/>
            <person name="Adhikari A."/>
            <person name="Zheng C.-J."/>
            <person name="Schuster L."/>
            <person name="Cowan T.M."/>
            <person name="Smanski M.J."/>
            <person name="Chevrette M.G."/>
            <person name="De Carvalho L.P.S."/>
            <person name="Shen B."/>
        </authorList>
    </citation>
    <scope>NUCLEOTIDE SEQUENCE [LARGE SCALE GENOMIC DNA]</scope>
    <source>
        <strain evidence="1 2">NPDC012605</strain>
    </source>
</reference>
<name>A0ABW6XQG6_9ACTN</name>
<dbReference type="EMBL" id="JBIBDZ010000004">
    <property type="protein sequence ID" value="MFF5919718.1"/>
    <property type="molecule type" value="Genomic_DNA"/>
</dbReference>